<dbReference type="InterPro" id="IPR004358">
    <property type="entry name" value="Sig_transdc_His_kin-like_C"/>
</dbReference>
<dbReference type="SMART" id="SM00387">
    <property type="entry name" value="HATPase_c"/>
    <property type="match status" value="1"/>
</dbReference>
<dbReference type="SMART" id="SM00388">
    <property type="entry name" value="HisKA"/>
    <property type="match status" value="1"/>
</dbReference>
<comment type="subcellular location">
    <subcellularLocation>
        <location evidence="2">Cell membrane</location>
    </subcellularLocation>
</comment>
<organism evidence="13 14">
    <name type="scientific">Thermotoga petrophila (strain ATCC BAA-488 / DSM 13995 / JCM 10881 / RKU-1)</name>
    <dbReference type="NCBI Taxonomy" id="390874"/>
    <lineage>
        <taxon>Bacteria</taxon>
        <taxon>Thermotogati</taxon>
        <taxon>Thermotogota</taxon>
        <taxon>Thermotogae</taxon>
        <taxon>Thermotogales</taxon>
        <taxon>Thermotogaceae</taxon>
        <taxon>Thermotoga</taxon>
    </lineage>
</organism>
<dbReference type="PROSITE" id="PS50109">
    <property type="entry name" value="HIS_KIN"/>
    <property type="match status" value="1"/>
</dbReference>
<dbReference type="CDD" id="cd16922">
    <property type="entry name" value="HATPase_EvgS-ArcB-TorS-like"/>
    <property type="match status" value="1"/>
</dbReference>
<evidence type="ECO:0000256" key="11">
    <source>
        <dbReference type="ARBA" id="ARBA00023136"/>
    </source>
</evidence>
<dbReference type="AlphaFoldDB" id="A5IIT0"/>
<dbReference type="eggNOG" id="COG2205">
    <property type="taxonomic scope" value="Bacteria"/>
</dbReference>
<evidence type="ECO:0000256" key="4">
    <source>
        <dbReference type="ARBA" id="ARBA00022475"/>
    </source>
</evidence>
<dbReference type="PANTHER" id="PTHR43047">
    <property type="entry name" value="TWO-COMPONENT HISTIDINE PROTEIN KINASE"/>
    <property type="match status" value="1"/>
</dbReference>
<accession>A5IIT0</accession>
<dbReference type="SUPFAM" id="SSF55874">
    <property type="entry name" value="ATPase domain of HSP90 chaperone/DNA topoisomerase II/histidine kinase"/>
    <property type="match status" value="1"/>
</dbReference>
<feature type="domain" description="Histidine kinase" evidence="12">
    <location>
        <begin position="261"/>
        <end position="484"/>
    </location>
</feature>
<dbReference type="GO" id="GO:0005524">
    <property type="term" value="F:ATP binding"/>
    <property type="evidence" value="ECO:0007669"/>
    <property type="project" value="UniProtKB-KW"/>
</dbReference>
<comment type="catalytic activity">
    <reaction evidence="1">
        <text>ATP + protein L-histidine = ADP + protein N-phospho-L-histidine.</text>
        <dbReference type="EC" id="2.7.13.3"/>
    </reaction>
</comment>
<dbReference type="GO" id="GO:0009927">
    <property type="term" value="F:histidine phosphotransfer kinase activity"/>
    <property type="evidence" value="ECO:0007669"/>
    <property type="project" value="TreeGrafter"/>
</dbReference>
<dbReference type="eggNOG" id="COG2203">
    <property type="taxonomic scope" value="Bacteria"/>
</dbReference>
<evidence type="ECO:0000256" key="7">
    <source>
        <dbReference type="ARBA" id="ARBA00022741"/>
    </source>
</evidence>
<evidence type="ECO:0000256" key="8">
    <source>
        <dbReference type="ARBA" id="ARBA00022777"/>
    </source>
</evidence>
<dbReference type="InterPro" id="IPR036097">
    <property type="entry name" value="HisK_dim/P_sf"/>
</dbReference>
<dbReference type="GO" id="GO:0000155">
    <property type="term" value="F:phosphorelay sensor kinase activity"/>
    <property type="evidence" value="ECO:0007669"/>
    <property type="project" value="InterPro"/>
</dbReference>
<dbReference type="FunFam" id="3.30.565.10:FF:000023">
    <property type="entry name" value="PAS domain-containing sensor histidine kinase"/>
    <property type="match status" value="1"/>
</dbReference>
<gene>
    <name evidence="13" type="ordered locus">Tpet_0074</name>
</gene>
<evidence type="ECO:0000256" key="10">
    <source>
        <dbReference type="ARBA" id="ARBA00023012"/>
    </source>
</evidence>
<evidence type="ECO:0000256" key="6">
    <source>
        <dbReference type="ARBA" id="ARBA00022679"/>
    </source>
</evidence>
<dbReference type="Proteomes" id="UP000006558">
    <property type="component" value="Chromosome"/>
</dbReference>
<dbReference type="GO" id="GO:0005886">
    <property type="term" value="C:plasma membrane"/>
    <property type="evidence" value="ECO:0007669"/>
    <property type="project" value="UniProtKB-SubCell"/>
</dbReference>
<dbReference type="KEGG" id="tpt:Tpet_0074"/>
<keyword evidence="8 13" id="KW-0418">Kinase</keyword>
<dbReference type="EMBL" id="CP000702">
    <property type="protein sequence ID" value="ABQ46103.1"/>
    <property type="molecule type" value="Genomic_DNA"/>
</dbReference>
<dbReference type="STRING" id="390874.Tpet_0074"/>
<dbReference type="InterPro" id="IPR005467">
    <property type="entry name" value="His_kinase_dom"/>
</dbReference>
<dbReference type="InterPro" id="IPR003661">
    <property type="entry name" value="HisK_dim/P_dom"/>
</dbReference>
<name>A5IIT0_THEP1</name>
<evidence type="ECO:0000256" key="9">
    <source>
        <dbReference type="ARBA" id="ARBA00022840"/>
    </source>
</evidence>
<protein>
    <recommendedName>
        <fullName evidence="3">histidine kinase</fullName>
        <ecNumber evidence="3">2.7.13.3</ecNumber>
    </recommendedName>
</protein>
<keyword evidence="9" id="KW-0067">ATP-binding</keyword>
<keyword evidence="4" id="KW-1003">Cell membrane</keyword>
<evidence type="ECO:0000256" key="3">
    <source>
        <dbReference type="ARBA" id="ARBA00012438"/>
    </source>
</evidence>
<dbReference type="Gene3D" id="1.10.287.130">
    <property type="match status" value="1"/>
</dbReference>
<dbReference type="RefSeq" id="WP_011942777.1">
    <property type="nucleotide sequence ID" value="NC_009486.1"/>
</dbReference>
<evidence type="ECO:0000259" key="12">
    <source>
        <dbReference type="PROSITE" id="PS50109"/>
    </source>
</evidence>
<dbReference type="CDD" id="cd00082">
    <property type="entry name" value="HisKA"/>
    <property type="match status" value="1"/>
</dbReference>
<evidence type="ECO:0000313" key="14">
    <source>
        <dbReference type="Proteomes" id="UP000006558"/>
    </source>
</evidence>
<dbReference type="SUPFAM" id="SSF47384">
    <property type="entry name" value="Homodimeric domain of signal transducing histidine kinase"/>
    <property type="match status" value="1"/>
</dbReference>
<sequence>MEETQEKIKKQSDRLFLLLSIMIMEFSNAKTENDILQGLLDLVKKVVDIKEVILVDENKRKIWGRDVDIKRFEEFIDWSIRQSNPVFVEDGYGYVGIVPVVKQDRMFGSLIVLLNHQPSMEETEIFKVLSFLSAIVLENIKLYRELEETYNYVNVILNGLPEGIFVYSSGEIKFQNEKFKEENFPDEVLKKAISLSEEAISLRTQRVGEVISGEEFFSITSIPLVLGSEVQALTIVENVTESKELERLKRIDRMKTEFIANISHELRTPLTAIKAYAETIYNTLEELDLGTLKEFLEVIMDQSSHLENLLNELLDFSRLERKSLQINREKIDLCGLIESAVNAIKEFASSHNVNVLFESNVPCPVEAYVDPTRIRQVLLNLLNNGVKYSKKDVPDKYVRVILDEKDGGVLITVEDNGIGIPDHAKDRIFEQFYRVDSSLTYEVPGTGLGLTITKEIVELHGGKIWVESEVGKGSRFFVWIPKDRAGEDNRQDN</sequence>
<keyword evidence="10" id="KW-0902">Two-component regulatory system</keyword>
<dbReference type="PANTHER" id="PTHR43047:SF72">
    <property type="entry name" value="OSMOSENSING HISTIDINE PROTEIN KINASE SLN1"/>
    <property type="match status" value="1"/>
</dbReference>
<keyword evidence="6 13" id="KW-0808">Transferase</keyword>
<keyword evidence="7" id="KW-0547">Nucleotide-binding</keyword>
<reference evidence="14" key="1">
    <citation type="submission" date="2007-05" db="EMBL/GenBank/DDBJ databases">
        <title>Complete sequence of Thermotoga petrophila RKU-1.</title>
        <authorList>
            <consortium name="US DOE Joint Genome Institute"/>
            <person name="Copeland A."/>
            <person name="Lucas S."/>
            <person name="Lapidus A."/>
            <person name="Barry K."/>
            <person name="Glavina del Rio T."/>
            <person name="Dalin E."/>
            <person name="Tice H."/>
            <person name="Pitluck S."/>
            <person name="Sims D."/>
            <person name="Brettin T."/>
            <person name="Bruce D."/>
            <person name="Detter J.C."/>
            <person name="Han C."/>
            <person name="Tapia R."/>
            <person name="Schmutz J."/>
            <person name="Larimer F."/>
            <person name="Land M."/>
            <person name="Hauser L."/>
            <person name="Kyrpides N."/>
            <person name="Mikhailova N."/>
            <person name="Nelson K."/>
            <person name="Gogarten J.P."/>
            <person name="Noll K."/>
            <person name="Richardson P."/>
        </authorList>
    </citation>
    <scope>NUCLEOTIDE SEQUENCE [LARGE SCALE GENOMIC DNA]</scope>
    <source>
        <strain evidence="14">ATCC BAA-488 / DSM 13995 / JCM 10881 / RKU-1</strain>
    </source>
</reference>
<dbReference type="PRINTS" id="PR00344">
    <property type="entry name" value="BCTRLSENSOR"/>
</dbReference>
<keyword evidence="5" id="KW-0597">Phosphoprotein</keyword>
<dbReference type="HOGENOM" id="CLU_000445_89_2_0"/>
<dbReference type="Gene3D" id="3.30.565.10">
    <property type="entry name" value="Histidine kinase-like ATPase, C-terminal domain"/>
    <property type="match status" value="1"/>
</dbReference>
<dbReference type="EC" id="2.7.13.3" evidence="3"/>
<proteinExistence type="predicted"/>
<dbReference type="InterPro" id="IPR036890">
    <property type="entry name" value="HATPase_C_sf"/>
</dbReference>
<dbReference type="Pfam" id="PF02518">
    <property type="entry name" value="HATPase_c"/>
    <property type="match status" value="1"/>
</dbReference>
<keyword evidence="11" id="KW-0472">Membrane</keyword>
<dbReference type="FunFam" id="1.10.287.130:FF:000008">
    <property type="entry name" value="Two-component sensor histidine kinase"/>
    <property type="match status" value="1"/>
</dbReference>
<dbReference type="Pfam" id="PF00512">
    <property type="entry name" value="HisKA"/>
    <property type="match status" value="1"/>
</dbReference>
<dbReference type="InterPro" id="IPR003594">
    <property type="entry name" value="HATPase_dom"/>
</dbReference>
<evidence type="ECO:0000313" key="13">
    <source>
        <dbReference type="EMBL" id="ABQ46103.1"/>
    </source>
</evidence>
<reference evidence="13 14" key="2">
    <citation type="journal article" date="2009" name="Proc. Natl. Acad. Sci. U.S.A.">
        <title>On the chimeric nature, thermophilic origin, and phylogenetic placement of the Thermotogales.</title>
        <authorList>
            <person name="Zhaxybayeva O."/>
            <person name="Swithers K.S."/>
            <person name="Lapierre P."/>
            <person name="Fournier G.P."/>
            <person name="Bickhart D.M."/>
            <person name="DeBoy R.T."/>
            <person name="Nelson K.E."/>
            <person name="Nesbo C.L."/>
            <person name="Doolittle W.F."/>
            <person name="Gogarten J.P."/>
            <person name="Noll K.M."/>
        </authorList>
    </citation>
    <scope>NUCLEOTIDE SEQUENCE [LARGE SCALE GENOMIC DNA]</scope>
    <source>
        <strain evidence="14">ATCC BAA-488 / DSM 13995 / JCM 10881 / RKU-1</strain>
    </source>
</reference>
<evidence type="ECO:0000256" key="2">
    <source>
        <dbReference type="ARBA" id="ARBA00004236"/>
    </source>
</evidence>
<evidence type="ECO:0000256" key="1">
    <source>
        <dbReference type="ARBA" id="ARBA00000085"/>
    </source>
</evidence>
<evidence type="ECO:0000256" key="5">
    <source>
        <dbReference type="ARBA" id="ARBA00022553"/>
    </source>
</evidence>